<evidence type="ECO:0000313" key="3">
    <source>
        <dbReference type="Proteomes" id="UP000255106"/>
    </source>
</evidence>
<name>A0A377LQQ7_ENTCL</name>
<dbReference type="Gene3D" id="3.40.50.300">
    <property type="entry name" value="P-loop containing nucleotide triphosphate hydrolases"/>
    <property type="match status" value="1"/>
</dbReference>
<keyword evidence="2" id="KW-0378">Hydrolase</keyword>
<gene>
    <name evidence="2" type="ORF">NCTC10005_00579</name>
</gene>
<dbReference type="Proteomes" id="UP000255106">
    <property type="component" value="Unassembled WGS sequence"/>
</dbReference>
<dbReference type="EMBL" id="UGJB01000004">
    <property type="protein sequence ID" value="STQ07943.1"/>
    <property type="molecule type" value="Genomic_DNA"/>
</dbReference>
<organism evidence="2 3">
    <name type="scientific">Enterobacter cloacae</name>
    <dbReference type="NCBI Taxonomy" id="550"/>
    <lineage>
        <taxon>Bacteria</taxon>
        <taxon>Pseudomonadati</taxon>
        <taxon>Pseudomonadota</taxon>
        <taxon>Gammaproteobacteria</taxon>
        <taxon>Enterobacterales</taxon>
        <taxon>Enterobacteriaceae</taxon>
        <taxon>Enterobacter</taxon>
        <taxon>Enterobacter cloacae complex</taxon>
    </lineage>
</organism>
<dbReference type="GO" id="GO:0004386">
    <property type="term" value="F:helicase activity"/>
    <property type="evidence" value="ECO:0007669"/>
    <property type="project" value="UniProtKB-KW"/>
</dbReference>
<protein>
    <submittedName>
        <fullName evidence="2">Putative superfamily I DNA and RNA helicase protein</fullName>
    </submittedName>
</protein>
<keyword evidence="2" id="KW-0067">ATP-binding</keyword>
<feature type="domain" description="DNA2/NAM7 helicase-like C-terminal" evidence="1">
    <location>
        <begin position="6"/>
        <end position="105"/>
    </location>
</feature>
<dbReference type="AlphaFoldDB" id="A0A377LQQ7"/>
<reference evidence="2 3" key="1">
    <citation type="submission" date="2018-06" db="EMBL/GenBank/DDBJ databases">
        <authorList>
            <consortium name="Pathogen Informatics"/>
            <person name="Doyle S."/>
        </authorList>
    </citation>
    <scope>NUCLEOTIDE SEQUENCE [LARGE SCALE GENOMIC DNA]</scope>
    <source>
        <strain evidence="2 3">NCTC10005</strain>
    </source>
</reference>
<keyword evidence="2" id="KW-0347">Helicase</keyword>
<evidence type="ECO:0000313" key="2">
    <source>
        <dbReference type="EMBL" id="STQ07943.1"/>
    </source>
</evidence>
<sequence length="148" mass="16766">MGAGQGVATFSVSQRKAIQDELEILRRLNPQYEDFFNSHPAEPFFIKNLENIQGDERDVIMISVGYARNKQGYLAMRFGPLGSQGGERRLNVLISRAKRRCEVFASITDEDIDLERAKGVGVLAFKLFLQICTYRTFINVHCFRASDG</sequence>
<proteinExistence type="predicted"/>
<dbReference type="Pfam" id="PF13087">
    <property type="entry name" value="AAA_12"/>
    <property type="match status" value="1"/>
</dbReference>
<evidence type="ECO:0000259" key="1">
    <source>
        <dbReference type="Pfam" id="PF13087"/>
    </source>
</evidence>
<dbReference type="InterPro" id="IPR027417">
    <property type="entry name" value="P-loop_NTPase"/>
</dbReference>
<keyword evidence="2" id="KW-0547">Nucleotide-binding</keyword>
<accession>A0A377LQQ7</accession>
<dbReference type="InterPro" id="IPR041679">
    <property type="entry name" value="DNA2/NAM7-like_C"/>
</dbReference>